<dbReference type="PANTHER" id="PTHR43791:SF36">
    <property type="entry name" value="TRANSPORTER, PUTATIVE (AFU_ORTHOLOGUE AFUA_6G08340)-RELATED"/>
    <property type="match status" value="1"/>
</dbReference>
<sequence length="126" mass="14325">MAYSNETNKLGISNEPAERFDVQDEKLASKEVDTALQFLRAEEGELVEVDGKKLLRRIDLMVMPLMFGAYLSQYFDKSLLNYAAVMGISKDTGMSAAQFSYLATFFYVTYAVFQPIHAVLVQKFRK</sequence>
<keyword evidence="4 6" id="KW-1133">Transmembrane helix</keyword>
<feature type="transmembrane region" description="Helical" evidence="6">
    <location>
        <begin position="58"/>
        <end position="75"/>
    </location>
</feature>
<evidence type="ECO:0000256" key="5">
    <source>
        <dbReference type="ARBA" id="ARBA00023136"/>
    </source>
</evidence>
<dbReference type="AlphaFoldDB" id="A0AAN7VN74"/>
<evidence type="ECO:0008006" key="9">
    <source>
        <dbReference type="Google" id="ProtNLM"/>
    </source>
</evidence>
<reference evidence="7" key="1">
    <citation type="submission" date="2023-08" db="EMBL/GenBank/DDBJ databases">
        <title>Black Yeasts Isolated from many extreme environments.</title>
        <authorList>
            <person name="Coleine C."/>
            <person name="Stajich J.E."/>
            <person name="Selbmann L."/>
        </authorList>
    </citation>
    <scope>NUCLEOTIDE SEQUENCE</scope>
    <source>
        <strain evidence="7">CCFEE 5810</strain>
    </source>
</reference>
<evidence type="ECO:0000313" key="7">
    <source>
        <dbReference type="EMBL" id="KAK5694613.1"/>
    </source>
</evidence>
<gene>
    <name evidence="7" type="ORF">LTR97_009203</name>
</gene>
<evidence type="ECO:0000256" key="6">
    <source>
        <dbReference type="SAM" id="Phobius"/>
    </source>
</evidence>
<dbReference type="InterPro" id="IPR036259">
    <property type="entry name" value="MFS_trans_sf"/>
</dbReference>
<comment type="caution">
    <text evidence="7">The sequence shown here is derived from an EMBL/GenBank/DDBJ whole genome shotgun (WGS) entry which is preliminary data.</text>
</comment>
<evidence type="ECO:0000256" key="3">
    <source>
        <dbReference type="ARBA" id="ARBA00022692"/>
    </source>
</evidence>
<name>A0AAN7VN74_9PEZI</name>
<dbReference type="GO" id="GO:0022857">
    <property type="term" value="F:transmembrane transporter activity"/>
    <property type="evidence" value="ECO:0007669"/>
    <property type="project" value="TreeGrafter"/>
</dbReference>
<keyword evidence="2" id="KW-0813">Transport</keyword>
<proteinExistence type="predicted"/>
<evidence type="ECO:0000256" key="4">
    <source>
        <dbReference type="ARBA" id="ARBA00022989"/>
    </source>
</evidence>
<comment type="subcellular location">
    <subcellularLocation>
        <location evidence="1">Membrane</location>
        <topology evidence="1">Multi-pass membrane protein</topology>
    </subcellularLocation>
</comment>
<dbReference type="Gene3D" id="1.20.1250.20">
    <property type="entry name" value="MFS general substrate transporter like domains"/>
    <property type="match status" value="1"/>
</dbReference>
<dbReference type="SUPFAM" id="SSF103473">
    <property type="entry name" value="MFS general substrate transporter"/>
    <property type="match status" value="1"/>
</dbReference>
<dbReference type="PANTHER" id="PTHR43791">
    <property type="entry name" value="PERMEASE-RELATED"/>
    <property type="match status" value="1"/>
</dbReference>
<dbReference type="Proteomes" id="UP001310594">
    <property type="component" value="Unassembled WGS sequence"/>
</dbReference>
<dbReference type="EMBL" id="JAVRQU010000015">
    <property type="protein sequence ID" value="KAK5694613.1"/>
    <property type="molecule type" value="Genomic_DNA"/>
</dbReference>
<evidence type="ECO:0000256" key="2">
    <source>
        <dbReference type="ARBA" id="ARBA00022448"/>
    </source>
</evidence>
<organism evidence="7 8">
    <name type="scientific">Elasticomyces elasticus</name>
    <dbReference type="NCBI Taxonomy" id="574655"/>
    <lineage>
        <taxon>Eukaryota</taxon>
        <taxon>Fungi</taxon>
        <taxon>Dikarya</taxon>
        <taxon>Ascomycota</taxon>
        <taxon>Pezizomycotina</taxon>
        <taxon>Dothideomycetes</taxon>
        <taxon>Dothideomycetidae</taxon>
        <taxon>Mycosphaerellales</taxon>
        <taxon>Teratosphaeriaceae</taxon>
        <taxon>Elasticomyces</taxon>
    </lineage>
</organism>
<accession>A0AAN7VN74</accession>
<keyword evidence="5 6" id="KW-0472">Membrane</keyword>
<evidence type="ECO:0000256" key="1">
    <source>
        <dbReference type="ARBA" id="ARBA00004141"/>
    </source>
</evidence>
<evidence type="ECO:0000313" key="8">
    <source>
        <dbReference type="Proteomes" id="UP001310594"/>
    </source>
</evidence>
<keyword evidence="3 6" id="KW-0812">Transmembrane</keyword>
<protein>
    <recommendedName>
        <fullName evidence="9">Major facilitator superfamily (MFS) profile domain-containing protein</fullName>
    </recommendedName>
</protein>
<feature type="transmembrane region" description="Helical" evidence="6">
    <location>
        <begin position="99"/>
        <end position="121"/>
    </location>
</feature>
<dbReference type="GO" id="GO:0016020">
    <property type="term" value="C:membrane"/>
    <property type="evidence" value="ECO:0007669"/>
    <property type="project" value="UniProtKB-SubCell"/>
</dbReference>